<dbReference type="Proteomes" id="UP000324222">
    <property type="component" value="Unassembled WGS sequence"/>
</dbReference>
<protein>
    <submittedName>
        <fullName evidence="2">Uncharacterized protein</fullName>
    </submittedName>
</protein>
<dbReference type="AlphaFoldDB" id="A0A5B7JBX2"/>
<feature type="compositionally biased region" description="Pro residues" evidence="1">
    <location>
        <begin position="1"/>
        <end position="11"/>
    </location>
</feature>
<accession>A0A5B7JBX2</accession>
<organism evidence="2 3">
    <name type="scientific">Portunus trituberculatus</name>
    <name type="common">Swimming crab</name>
    <name type="synonym">Neptunus trituberculatus</name>
    <dbReference type="NCBI Taxonomy" id="210409"/>
    <lineage>
        <taxon>Eukaryota</taxon>
        <taxon>Metazoa</taxon>
        <taxon>Ecdysozoa</taxon>
        <taxon>Arthropoda</taxon>
        <taxon>Crustacea</taxon>
        <taxon>Multicrustacea</taxon>
        <taxon>Malacostraca</taxon>
        <taxon>Eumalacostraca</taxon>
        <taxon>Eucarida</taxon>
        <taxon>Decapoda</taxon>
        <taxon>Pleocyemata</taxon>
        <taxon>Brachyura</taxon>
        <taxon>Eubrachyura</taxon>
        <taxon>Portunoidea</taxon>
        <taxon>Portunidae</taxon>
        <taxon>Portuninae</taxon>
        <taxon>Portunus</taxon>
    </lineage>
</organism>
<evidence type="ECO:0000313" key="3">
    <source>
        <dbReference type="Proteomes" id="UP000324222"/>
    </source>
</evidence>
<name>A0A5B7JBX2_PORTR</name>
<feature type="region of interest" description="Disordered" evidence="1">
    <location>
        <begin position="44"/>
        <end position="76"/>
    </location>
</feature>
<proteinExistence type="predicted"/>
<comment type="caution">
    <text evidence="2">The sequence shown here is derived from an EMBL/GenBank/DDBJ whole genome shotgun (WGS) entry which is preliminary data.</text>
</comment>
<dbReference type="EMBL" id="VSRR010084435">
    <property type="protein sequence ID" value="MPC90448.1"/>
    <property type="molecule type" value="Genomic_DNA"/>
</dbReference>
<keyword evidence="3" id="KW-1185">Reference proteome</keyword>
<feature type="compositionally biased region" description="Basic and acidic residues" evidence="1">
    <location>
        <begin position="56"/>
        <end position="76"/>
    </location>
</feature>
<reference evidence="2 3" key="1">
    <citation type="submission" date="2019-05" db="EMBL/GenBank/DDBJ databases">
        <title>Another draft genome of Portunus trituberculatus and its Hox gene families provides insights of decapod evolution.</title>
        <authorList>
            <person name="Jeong J.-H."/>
            <person name="Song I."/>
            <person name="Kim S."/>
            <person name="Choi T."/>
            <person name="Kim D."/>
            <person name="Ryu S."/>
            <person name="Kim W."/>
        </authorList>
    </citation>
    <scope>NUCLEOTIDE SEQUENCE [LARGE SCALE GENOMIC DNA]</scope>
    <source>
        <tissue evidence="2">Muscle</tissue>
    </source>
</reference>
<gene>
    <name evidence="2" type="ORF">E2C01_085436</name>
</gene>
<evidence type="ECO:0000313" key="2">
    <source>
        <dbReference type="EMBL" id="MPC90448.1"/>
    </source>
</evidence>
<sequence>MINPTPPPPPLSIRHKHPFSPPSHTKQGVVVVVAMTCHHHTLPPATPCTHYHHTTTPREHRKNERRKELTAGFRNREDSCGRSLPLPLSSPYYSSTLNSRLHVFTALLAFLLGRSCALKVPPGAARYVERGK</sequence>
<feature type="region of interest" description="Disordered" evidence="1">
    <location>
        <begin position="1"/>
        <end position="24"/>
    </location>
</feature>
<evidence type="ECO:0000256" key="1">
    <source>
        <dbReference type="SAM" id="MobiDB-lite"/>
    </source>
</evidence>